<dbReference type="AlphaFoldDB" id="A0A511BP06"/>
<evidence type="ECO:0000313" key="2">
    <source>
        <dbReference type="EMBL" id="GEL01802.1"/>
    </source>
</evidence>
<dbReference type="InterPro" id="IPR050491">
    <property type="entry name" value="AmpC-like"/>
</dbReference>
<dbReference type="SUPFAM" id="SSF56601">
    <property type="entry name" value="beta-lactamase/transpeptidase-like"/>
    <property type="match status" value="1"/>
</dbReference>
<gene>
    <name evidence="2" type="ORF">SSA02_09650</name>
</gene>
<proteinExistence type="predicted"/>
<dbReference type="EMBL" id="BJVC01000002">
    <property type="protein sequence ID" value="GEL01802.1"/>
    <property type="molecule type" value="Genomic_DNA"/>
</dbReference>
<dbReference type="InterPro" id="IPR012338">
    <property type="entry name" value="Beta-lactam/transpept-like"/>
</dbReference>
<organism evidence="2 3">
    <name type="scientific">Swaminathania salitolerans</name>
    <dbReference type="NCBI Taxonomy" id="182838"/>
    <lineage>
        <taxon>Bacteria</taxon>
        <taxon>Pseudomonadati</taxon>
        <taxon>Pseudomonadota</taxon>
        <taxon>Alphaproteobacteria</taxon>
        <taxon>Acetobacterales</taxon>
        <taxon>Acetobacteraceae</taxon>
        <taxon>Swaminathania</taxon>
    </lineage>
</organism>
<name>A0A511BP06_9PROT</name>
<keyword evidence="3" id="KW-1185">Reference proteome</keyword>
<reference evidence="2 3" key="1">
    <citation type="submission" date="2019-07" db="EMBL/GenBank/DDBJ databases">
        <title>Whole genome shotgun sequence of Swaminathania salitolerans NBRC 104436.</title>
        <authorList>
            <person name="Hosoyama A."/>
            <person name="Uohara A."/>
            <person name="Ohji S."/>
            <person name="Ichikawa N."/>
        </authorList>
    </citation>
    <scope>NUCLEOTIDE SEQUENCE [LARGE SCALE GENOMIC DNA]</scope>
    <source>
        <strain evidence="2 3">NBRC 104436</strain>
    </source>
</reference>
<accession>A0A511BP06</accession>
<dbReference type="Gene3D" id="3.40.710.10">
    <property type="entry name" value="DD-peptidase/beta-lactamase superfamily"/>
    <property type="match status" value="1"/>
</dbReference>
<dbReference type="PANTHER" id="PTHR46825">
    <property type="entry name" value="D-ALANYL-D-ALANINE-CARBOXYPEPTIDASE/ENDOPEPTIDASE AMPH"/>
    <property type="match status" value="1"/>
</dbReference>
<dbReference type="Proteomes" id="UP000321405">
    <property type="component" value="Unassembled WGS sequence"/>
</dbReference>
<evidence type="ECO:0000259" key="1">
    <source>
        <dbReference type="Pfam" id="PF00144"/>
    </source>
</evidence>
<dbReference type="Pfam" id="PF00144">
    <property type="entry name" value="Beta-lactamase"/>
    <property type="match status" value="1"/>
</dbReference>
<dbReference type="PANTHER" id="PTHR46825:SF9">
    <property type="entry name" value="BETA-LACTAMASE-RELATED DOMAIN-CONTAINING PROTEIN"/>
    <property type="match status" value="1"/>
</dbReference>
<evidence type="ECO:0000313" key="3">
    <source>
        <dbReference type="Proteomes" id="UP000321405"/>
    </source>
</evidence>
<protein>
    <recommendedName>
        <fullName evidence="1">Beta-lactamase-related domain-containing protein</fullName>
    </recommendedName>
</protein>
<sequence>MGRLDVHASPAAYLPLAGPLKPVTVLQLMNHTAGLHSDEGGGDDRTCAAPAKTQIELATDIARQTNPFDFDPGTAWLYSNANYIVLGAIVESVTRTPFPRAMSELVFKPLGLRSLAVDAPSEVVVDRASGYSSPEKGGARFENAAYLDVSQAGAAGAMRGDAIDLCRWQEALLSNKLLDPYHLDLMLSPARLRDGRLSSANRFSVNDAHYADMEYGCGVLLSGPSERDASILHYGAINGFACVLQTYTKSRTTFSVLCNSDIGPGLPFVAIRKVVISQYLS</sequence>
<dbReference type="InterPro" id="IPR001466">
    <property type="entry name" value="Beta-lactam-related"/>
</dbReference>
<feature type="domain" description="Beta-lactamase-related" evidence="1">
    <location>
        <begin position="2"/>
        <end position="263"/>
    </location>
</feature>
<comment type="caution">
    <text evidence="2">The sequence shown here is derived from an EMBL/GenBank/DDBJ whole genome shotgun (WGS) entry which is preliminary data.</text>
</comment>